<evidence type="ECO:0000256" key="1">
    <source>
        <dbReference type="SAM" id="Phobius"/>
    </source>
</evidence>
<keyword evidence="1" id="KW-0812">Transmembrane</keyword>
<comment type="caution">
    <text evidence="2">The sequence shown here is derived from an EMBL/GenBank/DDBJ whole genome shotgun (WGS) entry which is preliminary data.</text>
</comment>
<feature type="transmembrane region" description="Helical" evidence="1">
    <location>
        <begin position="6"/>
        <end position="24"/>
    </location>
</feature>
<dbReference type="EMBL" id="AVBG01000016">
    <property type="protein sequence ID" value="KGP90129.1"/>
    <property type="molecule type" value="Genomic_DNA"/>
</dbReference>
<sequence>MVEIGALVMMYMGLLGGLGGWYFGRKQARKNRGLDERYEHIWKTARSYSWYATLFAIYVVLTLAMVGVELSVVPIVSILLAVHIFSWGLIGGILSIQMSPTEAPDYLLKFIGGLALGVGSIILFIILTIATGDYRFLVIMTLPVLIGSIISIQAKKSARHPLTK</sequence>
<feature type="transmembrane region" description="Helical" evidence="1">
    <location>
        <begin position="136"/>
        <end position="154"/>
    </location>
</feature>
<evidence type="ECO:0000313" key="2">
    <source>
        <dbReference type="EMBL" id="KGP90129.1"/>
    </source>
</evidence>
<gene>
    <name evidence="2" type="ORF">N780_07005</name>
</gene>
<dbReference type="Proteomes" id="UP000030153">
    <property type="component" value="Unassembled WGS sequence"/>
</dbReference>
<reference evidence="2 3" key="1">
    <citation type="submission" date="2013-08" db="EMBL/GenBank/DDBJ databases">
        <title>Genome of Pontibacillus chungwhensis.</title>
        <authorList>
            <person name="Wang Q."/>
            <person name="Wang G."/>
        </authorList>
    </citation>
    <scope>NUCLEOTIDE SEQUENCE [LARGE SCALE GENOMIC DNA]</scope>
    <source>
        <strain evidence="2 3">BH030062</strain>
    </source>
</reference>
<feature type="transmembrane region" description="Helical" evidence="1">
    <location>
        <begin position="106"/>
        <end position="130"/>
    </location>
</feature>
<dbReference type="eggNOG" id="ENOG5032WN0">
    <property type="taxonomic scope" value="Bacteria"/>
</dbReference>
<keyword evidence="3" id="KW-1185">Reference proteome</keyword>
<keyword evidence="1" id="KW-0472">Membrane</keyword>
<accession>A0A0A2UQ97</accession>
<feature type="transmembrane region" description="Helical" evidence="1">
    <location>
        <begin position="72"/>
        <end position="94"/>
    </location>
</feature>
<name>A0A0A2UQ97_9BACI</name>
<dbReference type="AlphaFoldDB" id="A0A0A2UQ97"/>
<organism evidence="2 3">
    <name type="scientific">Pontibacillus chungwhensis BH030062</name>
    <dbReference type="NCBI Taxonomy" id="1385513"/>
    <lineage>
        <taxon>Bacteria</taxon>
        <taxon>Bacillati</taxon>
        <taxon>Bacillota</taxon>
        <taxon>Bacilli</taxon>
        <taxon>Bacillales</taxon>
        <taxon>Bacillaceae</taxon>
        <taxon>Pontibacillus</taxon>
    </lineage>
</organism>
<evidence type="ECO:0000313" key="3">
    <source>
        <dbReference type="Proteomes" id="UP000030153"/>
    </source>
</evidence>
<protein>
    <submittedName>
        <fullName evidence="2">Uncharacterized protein</fullName>
    </submittedName>
</protein>
<keyword evidence="1" id="KW-1133">Transmembrane helix</keyword>
<proteinExistence type="predicted"/>
<feature type="transmembrane region" description="Helical" evidence="1">
    <location>
        <begin position="45"/>
        <end position="66"/>
    </location>
</feature>